<evidence type="ECO:0000313" key="16">
    <source>
        <dbReference type="EMBL" id="CAF0751171.1"/>
    </source>
</evidence>
<keyword evidence="5 12" id="KW-0032">Aminotransferase</keyword>
<evidence type="ECO:0000256" key="7">
    <source>
        <dbReference type="ARBA" id="ARBA00022946"/>
    </source>
</evidence>
<comment type="subunit">
    <text evidence="3 12">The glycine cleavage system is composed of four proteins: P, T, L and H.</text>
</comment>
<evidence type="ECO:0000256" key="10">
    <source>
        <dbReference type="ARBA" id="ARBA00047665"/>
    </source>
</evidence>
<dbReference type="Gene3D" id="3.30.70.1400">
    <property type="entry name" value="Aminomethyltransferase beta-barrel domains"/>
    <property type="match status" value="1"/>
</dbReference>
<comment type="function">
    <text evidence="12">The glycine cleavage system catalyzes the degradation of glycine.</text>
</comment>
<dbReference type="Pfam" id="PF08669">
    <property type="entry name" value="GCV_T_C"/>
    <property type="match status" value="1"/>
</dbReference>
<organism evidence="16 20">
    <name type="scientific">Didymodactylos carnosus</name>
    <dbReference type="NCBI Taxonomy" id="1234261"/>
    <lineage>
        <taxon>Eukaryota</taxon>
        <taxon>Metazoa</taxon>
        <taxon>Spiralia</taxon>
        <taxon>Gnathifera</taxon>
        <taxon>Rotifera</taxon>
        <taxon>Eurotatoria</taxon>
        <taxon>Bdelloidea</taxon>
        <taxon>Philodinida</taxon>
        <taxon>Philodinidae</taxon>
        <taxon>Didymodactylos</taxon>
    </lineage>
</organism>
<comment type="similarity">
    <text evidence="2 12">Belongs to the GcvT family.</text>
</comment>
<dbReference type="EMBL" id="CAJNOK010000513">
    <property type="protein sequence ID" value="CAF0758580.1"/>
    <property type="molecule type" value="Genomic_DNA"/>
</dbReference>
<keyword evidence="13" id="KW-0175">Coiled coil</keyword>
<name>A0A813PA16_9BILA</name>
<evidence type="ECO:0000256" key="9">
    <source>
        <dbReference type="ARBA" id="ARBA00031395"/>
    </source>
</evidence>
<dbReference type="InterPro" id="IPR027266">
    <property type="entry name" value="TrmE/GcvT-like"/>
</dbReference>
<dbReference type="InterPro" id="IPR013977">
    <property type="entry name" value="GcvT_C"/>
</dbReference>
<dbReference type="Proteomes" id="UP000682733">
    <property type="component" value="Unassembled WGS sequence"/>
</dbReference>
<dbReference type="Gene3D" id="4.10.1250.10">
    <property type="entry name" value="Aminomethyltransferase fragment"/>
    <property type="match status" value="1"/>
</dbReference>
<dbReference type="EMBL" id="CAJOBA010000513">
    <property type="protein sequence ID" value="CAF3538160.1"/>
    <property type="molecule type" value="Genomic_DNA"/>
</dbReference>
<dbReference type="SUPFAM" id="SSF103025">
    <property type="entry name" value="Folate-binding domain"/>
    <property type="match status" value="1"/>
</dbReference>
<dbReference type="PANTHER" id="PTHR43757">
    <property type="entry name" value="AMINOMETHYLTRANSFERASE"/>
    <property type="match status" value="1"/>
</dbReference>
<evidence type="ECO:0000313" key="20">
    <source>
        <dbReference type="Proteomes" id="UP000663829"/>
    </source>
</evidence>
<dbReference type="GO" id="GO:0006546">
    <property type="term" value="P:glycine catabolic process"/>
    <property type="evidence" value="ECO:0007669"/>
    <property type="project" value="InterPro"/>
</dbReference>
<dbReference type="Proteomes" id="UP000681722">
    <property type="component" value="Unassembled WGS sequence"/>
</dbReference>
<dbReference type="Gene3D" id="3.30.1360.120">
    <property type="entry name" value="Probable tRNA modification gtpase trme, domain 1"/>
    <property type="match status" value="1"/>
</dbReference>
<evidence type="ECO:0000256" key="2">
    <source>
        <dbReference type="ARBA" id="ARBA00008609"/>
    </source>
</evidence>
<dbReference type="InterPro" id="IPR028896">
    <property type="entry name" value="GcvT/YgfZ/DmdA"/>
</dbReference>
<comment type="subcellular location">
    <subcellularLocation>
        <location evidence="1 12">Mitochondrion</location>
    </subcellularLocation>
</comment>
<dbReference type="AlphaFoldDB" id="A0A813PA16"/>
<reference evidence="16" key="1">
    <citation type="submission" date="2021-02" db="EMBL/GenBank/DDBJ databases">
        <authorList>
            <person name="Nowell W R."/>
        </authorList>
    </citation>
    <scope>NUCLEOTIDE SEQUENCE</scope>
</reference>
<evidence type="ECO:0000256" key="8">
    <source>
        <dbReference type="ARBA" id="ARBA00023128"/>
    </source>
</evidence>
<dbReference type="EMBL" id="CAJOBC010000070">
    <property type="protein sequence ID" value="CAF3530793.1"/>
    <property type="molecule type" value="Genomic_DNA"/>
</dbReference>
<evidence type="ECO:0000256" key="4">
    <source>
        <dbReference type="ARBA" id="ARBA00012616"/>
    </source>
</evidence>
<dbReference type="Gene3D" id="2.40.30.110">
    <property type="entry name" value="Aminomethyltransferase beta-barrel domains"/>
    <property type="match status" value="1"/>
</dbReference>
<evidence type="ECO:0000256" key="6">
    <source>
        <dbReference type="ARBA" id="ARBA00022679"/>
    </source>
</evidence>
<comment type="caution">
    <text evidence="16">The sequence shown here is derived from an EMBL/GenBank/DDBJ whole genome shotgun (WGS) entry which is preliminary data.</text>
</comment>
<evidence type="ECO:0000256" key="11">
    <source>
        <dbReference type="PIRSR" id="PIRSR006487-1"/>
    </source>
</evidence>
<sequence length="424" mass="46880">MVANIMSRLSFVLVRKCLKPLQIVRTFTSLNTVVAEQDKLLVQNKNPLPTGSKRTPLFNFHMSHQGRMIDFSGWQLPVQYSASIVQSHIHTRAHSSLFDISHMLQIKIHGKDRIKFIEQLVVSDIENLNINSACLTLYTNKMGGIIDDLIITKTTDYLYVVSNAGRAENDLRHLNEQLEKSNDLDVNIEVLSNQALLALQGPSSSVVLQKFVPFDLATLAFMESASTTFSNTIQCRINRSGYTGEDGFEISLDATDAEQVASLLLESSEVALAGLGCRDSLRLEAGLCLYGNDIDERTTPVEANLTWTIGKRRRELADFPGADIILRQIRDGVERKRVGIVTNGQCPRSGSAVIDQKDEKIGLITSGCPSPSLKYNIGMGYVSTANARIGTGVYLVVKNKKIQGNIVKLPFVPSKHYKPNATKK</sequence>
<accession>A0A813PA16</accession>
<dbReference type="Proteomes" id="UP000677228">
    <property type="component" value="Unassembled WGS sequence"/>
</dbReference>
<feature type="coiled-coil region" evidence="13">
    <location>
        <begin position="164"/>
        <end position="194"/>
    </location>
</feature>
<dbReference type="NCBIfam" id="NF001567">
    <property type="entry name" value="PRK00389.1"/>
    <property type="match status" value="1"/>
</dbReference>
<keyword evidence="8 12" id="KW-0496">Mitochondrion</keyword>
<dbReference type="PIRSF" id="PIRSF006487">
    <property type="entry name" value="GcvT"/>
    <property type="match status" value="1"/>
</dbReference>
<feature type="domain" description="Aminomethyltransferase C-terminal" evidence="15">
    <location>
        <begin position="335"/>
        <end position="412"/>
    </location>
</feature>
<evidence type="ECO:0000259" key="14">
    <source>
        <dbReference type="Pfam" id="PF01571"/>
    </source>
</evidence>
<evidence type="ECO:0000256" key="5">
    <source>
        <dbReference type="ARBA" id="ARBA00022576"/>
    </source>
</evidence>
<dbReference type="GO" id="GO:0008483">
    <property type="term" value="F:transaminase activity"/>
    <property type="evidence" value="ECO:0007669"/>
    <property type="project" value="UniProtKB-KW"/>
</dbReference>
<comment type="catalytic activity">
    <reaction evidence="10 12">
        <text>N(6)-[(R)-S(8)-aminomethyldihydrolipoyl]-L-lysyl-[protein] + (6S)-5,6,7,8-tetrahydrofolate = N(6)-[(R)-dihydrolipoyl]-L-lysyl-[protein] + (6R)-5,10-methylene-5,6,7,8-tetrahydrofolate + NH4(+)</text>
        <dbReference type="Rhea" id="RHEA:16945"/>
        <dbReference type="Rhea" id="RHEA-COMP:10475"/>
        <dbReference type="Rhea" id="RHEA-COMP:10492"/>
        <dbReference type="ChEBI" id="CHEBI:15636"/>
        <dbReference type="ChEBI" id="CHEBI:28938"/>
        <dbReference type="ChEBI" id="CHEBI:57453"/>
        <dbReference type="ChEBI" id="CHEBI:83100"/>
        <dbReference type="ChEBI" id="CHEBI:83143"/>
        <dbReference type="EC" id="2.1.2.10"/>
    </reaction>
</comment>
<feature type="domain" description="GCVT N-terminal" evidence="14">
    <location>
        <begin position="58"/>
        <end position="311"/>
    </location>
</feature>
<dbReference type="InterPro" id="IPR006223">
    <property type="entry name" value="GcvT"/>
</dbReference>
<evidence type="ECO:0000256" key="12">
    <source>
        <dbReference type="RuleBase" id="RU003981"/>
    </source>
</evidence>
<dbReference type="EC" id="2.1.2.10" evidence="4 12"/>
<dbReference type="GO" id="GO:0005960">
    <property type="term" value="C:glycine cleavage complex"/>
    <property type="evidence" value="ECO:0007669"/>
    <property type="project" value="InterPro"/>
</dbReference>
<keyword evidence="20" id="KW-1185">Reference proteome</keyword>
<proteinExistence type="inferred from homology"/>
<feature type="binding site" evidence="11">
    <location>
        <position position="249"/>
    </location>
    <ligand>
        <name>substrate</name>
    </ligand>
</feature>
<dbReference type="InterPro" id="IPR029043">
    <property type="entry name" value="GcvT/YgfZ_C"/>
</dbReference>
<evidence type="ECO:0000313" key="17">
    <source>
        <dbReference type="EMBL" id="CAF0758580.1"/>
    </source>
</evidence>
<evidence type="ECO:0000256" key="3">
    <source>
        <dbReference type="ARBA" id="ARBA00011690"/>
    </source>
</evidence>
<dbReference type="FunFam" id="4.10.1250.10:FF:000002">
    <property type="entry name" value="Aminomethyltransferase"/>
    <property type="match status" value="1"/>
</dbReference>
<keyword evidence="7 12" id="KW-0809">Transit peptide</keyword>
<evidence type="ECO:0000256" key="13">
    <source>
        <dbReference type="SAM" id="Coils"/>
    </source>
</evidence>
<dbReference type="Pfam" id="PF01571">
    <property type="entry name" value="GCV_T"/>
    <property type="match status" value="1"/>
</dbReference>
<evidence type="ECO:0000259" key="15">
    <source>
        <dbReference type="Pfam" id="PF08669"/>
    </source>
</evidence>
<evidence type="ECO:0000313" key="19">
    <source>
        <dbReference type="EMBL" id="CAF3538160.1"/>
    </source>
</evidence>
<dbReference type="Proteomes" id="UP000663829">
    <property type="component" value="Unassembled WGS sequence"/>
</dbReference>
<dbReference type="PANTHER" id="PTHR43757:SF2">
    <property type="entry name" value="AMINOMETHYLTRANSFERASE, MITOCHONDRIAL"/>
    <property type="match status" value="1"/>
</dbReference>
<dbReference type="SUPFAM" id="SSF101790">
    <property type="entry name" value="Aminomethyltransferase beta-barrel domain"/>
    <property type="match status" value="1"/>
</dbReference>
<gene>
    <name evidence="16" type="ORF">GPM918_LOCUS840</name>
    <name evidence="17" type="ORF">OVA965_LOCUS2425</name>
    <name evidence="18" type="ORF">SRO942_LOCUS840</name>
    <name evidence="19" type="ORF">TMI583_LOCUS2425</name>
</gene>
<dbReference type="OrthoDB" id="10263536at2759"/>
<dbReference type="InterPro" id="IPR006222">
    <property type="entry name" value="GCVT_N"/>
</dbReference>
<evidence type="ECO:0000256" key="1">
    <source>
        <dbReference type="ARBA" id="ARBA00004173"/>
    </source>
</evidence>
<dbReference type="EMBL" id="CAJNOQ010000070">
    <property type="protein sequence ID" value="CAF0751171.1"/>
    <property type="molecule type" value="Genomic_DNA"/>
</dbReference>
<dbReference type="NCBIfam" id="TIGR00528">
    <property type="entry name" value="gcvT"/>
    <property type="match status" value="1"/>
</dbReference>
<protein>
    <recommendedName>
        <fullName evidence="4 12">Aminomethyltransferase</fullName>
        <ecNumber evidence="4 12">2.1.2.10</ecNumber>
    </recommendedName>
    <alternativeName>
        <fullName evidence="9 12">Glycine cleavage system T protein</fullName>
    </alternativeName>
</protein>
<dbReference type="GO" id="GO:0004047">
    <property type="term" value="F:aminomethyltransferase activity"/>
    <property type="evidence" value="ECO:0007669"/>
    <property type="project" value="UniProtKB-EC"/>
</dbReference>
<keyword evidence="6 12" id="KW-0808">Transferase</keyword>
<dbReference type="FunFam" id="3.30.70.1400:FF:000001">
    <property type="entry name" value="Aminomethyltransferase"/>
    <property type="match status" value="1"/>
</dbReference>
<evidence type="ECO:0000313" key="18">
    <source>
        <dbReference type="EMBL" id="CAF3530793.1"/>
    </source>
</evidence>
<dbReference type="GO" id="GO:0005739">
    <property type="term" value="C:mitochondrion"/>
    <property type="evidence" value="ECO:0007669"/>
    <property type="project" value="UniProtKB-SubCell"/>
</dbReference>